<dbReference type="InterPro" id="IPR011009">
    <property type="entry name" value="Kinase-like_dom_sf"/>
</dbReference>
<sequence length="1046" mass="116661">MHILSIILPILSAHIQNDEVFLKTKQPNIGFCVLVLSLRMLSKIFFAFSIIAFICFCSLDYAESKLPQQEIDALEEITRTMGSNYWKFDGDSCEIKMLGLTQEPPEGSQSSIGCDCSSENDTFCHVVRISFKEYNLPGTLPPQLVKLPYLKEVDFALNYLNGTIPKEWASTELTSISLFVNRLSGEIPKELGNITTLRYLNLEANQFSGLVPSELGVLFNLQTLILSSNQLSGNLPGTFAQLQSLIDFRISDNSFNGKIPSFIQNWKQLQRLEMLGSGLEGPIPSNISLLSNVSQLKISDINGPSQNFPILSNMTGMIRLILRNCNITGEVPSYFWTMKQLGMLDLSFNNLFGEIPAIVHVGHLRFLFLTGNKLSGNVADSILMSGSNVDLSYNNFTYQGPGKSACGDYLNLNLNLFRSSLGTNALQGMLPCSNNFKCPRYSSCLHVNCGGKDIQVKENGENILYIGDGDVVGGAAKYYDDSENHWGFSSTGDFMDDGDYQNTRYSRSLSSSNMPELYTTARASPISLTYFHYCLENGKYTVRLHFAEIQFTNDRTYKSLGKRLFDIYIQGRLVQKDYNIENESHLAQKPRILSVYNVTVTDGILEIRLYWAGKGTTRIPVSGVYGPLISAFSIVSDSKHCSDQKNGRHKIVVGVGFGVTALCLVLIVVGILWRKGYTKGIIRRQKVIKGQDFQMRTFTLKQIRAATDGFSPANKVGEGGFGSVYKGQLYDGTWVAVKQLSSKSRQGNREFLNEIGMISCLQHPNLVKLHGCCIEGDQLILVYEYMENNSLARALFQNQLKLDWSSRLRICIGIAKGLSFLHEESRLKIVHRDIKANNVLLDGNLNPKISDFGLARLDEEEKTHITTRVAGTIGYMAPEYALWGYLSYKVDVYSFGVVVLETVSGKSNNNYMPSDNCVCLLDKALYLDRTENFMQLVDERLGSEVNPTETKNVVRVALLCTNPSPSLRPTMSEVVNMLEGRMSIPDVIPEGNTFCEDLRFKSMRDIHQNKEGHSVSTSQTDGSTGVRTYSTPSTFGNDIHEISSEP</sequence>
<dbReference type="Pfam" id="PF07714">
    <property type="entry name" value="PK_Tyr_Ser-Thr"/>
    <property type="match status" value="1"/>
</dbReference>
<feature type="domain" description="Protein kinase" evidence="22">
    <location>
        <begin position="710"/>
        <end position="982"/>
    </location>
</feature>
<dbReference type="InterPro" id="IPR008271">
    <property type="entry name" value="Ser/Thr_kinase_AS"/>
</dbReference>
<dbReference type="InterPro" id="IPR032675">
    <property type="entry name" value="LRR_dom_sf"/>
</dbReference>
<keyword evidence="10 19" id="KW-0547">Nucleotide-binding</keyword>
<dbReference type="InterPro" id="IPR001245">
    <property type="entry name" value="Ser-Thr/Tyr_kinase_cat_dom"/>
</dbReference>
<evidence type="ECO:0000256" key="21">
    <source>
        <dbReference type="SAM" id="Phobius"/>
    </source>
</evidence>
<evidence type="ECO:0000256" key="6">
    <source>
        <dbReference type="ARBA" id="ARBA00022679"/>
    </source>
</evidence>
<dbReference type="PROSITE" id="PS50011">
    <property type="entry name" value="PROTEIN_KINASE_DOM"/>
    <property type="match status" value="1"/>
</dbReference>
<comment type="subcellular location">
    <subcellularLocation>
        <location evidence="1">Membrane</location>
        <topology evidence="1">Single-pass type I membrane protein</topology>
    </subcellularLocation>
</comment>
<dbReference type="Gene3D" id="3.30.200.20">
    <property type="entry name" value="Phosphorylase Kinase, domain 1"/>
    <property type="match status" value="1"/>
</dbReference>
<evidence type="ECO:0000256" key="5">
    <source>
        <dbReference type="ARBA" id="ARBA00022614"/>
    </source>
</evidence>
<keyword evidence="7 21" id="KW-0812">Transmembrane</keyword>
<dbReference type="FunFam" id="3.30.200.20:FF:000217">
    <property type="entry name" value="probable LRR receptor-like serine/threonine-protein kinase At1g53430"/>
    <property type="match status" value="1"/>
</dbReference>
<keyword evidence="4" id="KW-0597">Phosphoprotein</keyword>
<protein>
    <recommendedName>
        <fullName evidence="2">non-specific serine/threonine protein kinase</fullName>
        <ecNumber evidence="2">2.7.11.1</ecNumber>
    </recommendedName>
</protein>
<evidence type="ECO:0000256" key="8">
    <source>
        <dbReference type="ARBA" id="ARBA00022729"/>
    </source>
</evidence>
<evidence type="ECO:0000256" key="3">
    <source>
        <dbReference type="ARBA" id="ARBA00022527"/>
    </source>
</evidence>
<accession>A0A396GQS4</accession>
<organism evidence="23">
    <name type="scientific">Medicago truncatula</name>
    <name type="common">Barrel medic</name>
    <name type="synonym">Medicago tribuloides</name>
    <dbReference type="NCBI Taxonomy" id="3880"/>
    <lineage>
        <taxon>Eukaryota</taxon>
        <taxon>Viridiplantae</taxon>
        <taxon>Streptophyta</taxon>
        <taxon>Embryophyta</taxon>
        <taxon>Tracheophyta</taxon>
        <taxon>Spermatophyta</taxon>
        <taxon>Magnoliopsida</taxon>
        <taxon>eudicotyledons</taxon>
        <taxon>Gunneridae</taxon>
        <taxon>Pentapetalae</taxon>
        <taxon>rosids</taxon>
        <taxon>fabids</taxon>
        <taxon>Fabales</taxon>
        <taxon>Fabaceae</taxon>
        <taxon>Papilionoideae</taxon>
        <taxon>50 kb inversion clade</taxon>
        <taxon>NPAAA clade</taxon>
        <taxon>Hologalegina</taxon>
        <taxon>IRL clade</taxon>
        <taxon>Trifolieae</taxon>
        <taxon>Medicago</taxon>
    </lineage>
</organism>
<dbReference type="OrthoDB" id="1867350at2759"/>
<evidence type="ECO:0000256" key="1">
    <source>
        <dbReference type="ARBA" id="ARBA00004479"/>
    </source>
</evidence>
<dbReference type="FunFam" id="2.60.120.430:FF:000004">
    <property type="entry name" value="Putative leucine-rich repeat receptor-like serine/threonine-protein kinase"/>
    <property type="match status" value="1"/>
</dbReference>
<comment type="caution">
    <text evidence="23">The sequence shown here is derived from an EMBL/GenBank/DDBJ whole genome shotgun (WGS) entry which is preliminary data.</text>
</comment>
<dbReference type="EC" id="2.7.11.1" evidence="2"/>
<gene>
    <name evidence="23" type="ORF">MtrunA17_Chr8g0379931</name>
</gene>
<evidence type="ECO:0000256" key="14">
    <source>
        <dbReference type="ARBA" id="ARBA00023136"/>
    </source>
</evidence>
<keyword evidence="9" id="KW-0677">Repeat</keyword>
<dbReference type="Proteomes" id="UP000265566">
    <property type="component" value="Chromosome 8"/>
</dbReference>
<reference evidence="23" key="1">
    <citation type="journal article" date="2018" name="Nat. Plants">
        <title>Whole-genome landscape of Medicago truncatula symbiotic genes.</title>
        <authorList>
            <person name="Pecrix Y."/>
            <person name="Gamas P."/>
            <person name="Carrere S."/>
        </authorList>
    </citation>
    <scope>NUCLEOTIDE SEQUENCE</scope>
    <source>
        <tissue evidence="23">Leaves</tissue>
    </source>
</reference>
<dbReference type="InterPro" id="IPR055414">
    <property type="entry name" value="LRR_R13L4/SHOC2-like"/>
</dbReference>
<dbReference type="Gene3D" id="2.60.120.430">
    <property type="entry name" value="Galactose-binding lectin"/>
    <property type="match status" value="1"/>
</dbReference>
<dbReference type="EMBL" id="PSQE01000008">
    <property type="protein sequence ID" value="RHN42708.1"/>
    <property type="molecule type" value="Genomic_DNA"/>
</dbReference>
<dbReference type="AlphaFoldDB" id="A0A396GQS4"/>
<evidence type="ECO:0000256" key="16">
    <source>
        <dbReference type="ARBA" id="ARBA00023180"/>
    </source>
</evidence>
<keyword evidence="16" id="KW-0325">Glycoprotein</keyword>
<evidence type="ECO:0000256" key="11">
    <source>
        <dbReference type="ARBA" id="ARBA00022777"/>
    </source>
</evidence>
<keyword evidence="14 21" id="KW-0472">Membrane</keyword>
<dbReference type="InterPro" id="IPR000719">
    <property type="entry name" value="Prot_kinase_dom"/>
</dbReference>
<keyword evidence="8" id="KW-0732">Signal</keyword>
<dbReference type="InterPro" id="IPR021720">
    <property type="entry name" value="Malectin_dom"/>
</dbReference>
<dbReference type="FunFam" id="3.80.10.10:FF:000452">
    <property type="entry name" value="Probable LRR receptor-like serine/threonine-protein kinase RFK1"/>
    <property type="match status" value="1"/>
</dbReference>
<dbReference type="Gene3D" id="3.80.10.10">
    <property type="entry name" value="Ribonuclease Inhibitor"/>
    <property type="match status" value="3"/>
</dbReference>
<dbReference type="PROSITE" id="PS00108">
    <property type="entry name" value="PROTEIN_KINASE_ST"/>
    <property type="match status" value="1"/>
</dbReference>
<keyword evidence="12 19" id="KW-0067">ATP-binding</keyword>
<evidence type="ECO:0000256" key="19">
    <source>
        <dbReference type="PROSITE-ProRule" id="PRU10141"/>
    </source>
</evidence>
<keyword evidence="6 23" id="KW-0808">Transferase</keyword>
<dbReference type="GO" id="GO:0016020">
    <property type="term" value="C:membrane"/>
    <property type="evidence" value="ECO:0007669"/>
    <property type="project" value="UniProtKB-SubCell"/>
</dbReference>
<name>A0A396GQS4_MEDTR</name>
<dbReference type="SMART" id="SM00220">
    <property type="entry name" value="S_TKc"/>
    <property type="match status" value="1"/>
</dbReference>
<dbReference type="FunFam" id="3.80.10.10:FF:000874">
    <property type="entry name" value="Probable LRR receptor-like serine/threonine-protein kinase RFK1"/>
    <property type="match status" value="1"/>
</dbReference>
<keyword evidence="3" id="KW-0723">Serine/threonine-protein kinase</keyword>
<keyword evidence="5" id="KW-0433">Leucine-rich repeat</keyword>
<keyword evidence="15" id="KW-0675">Receptor</keyword>
<dbReference type="Gene3D" id="1.10.510.10">
    <property type="entry name" value="Transferase(Phosphotransferase) domain 1"/>
    <property type="match status" value="1"/>
</dbReference>
<dbReference type="CDD" id="cd14066">
    <property type="entry name" value="STKc_IRAK"/>
    <property type="match status" value="1"/>
</dbReference>
<dbReference type="FunFam" id="3.80.10.10:FF:000433">
    <property type="entry name" value="Putative LRR receptor-like serine/threonine-protein kinase isoform A"/>
    <property type="match status" value="1"/>
</dbReference>
<dbReference type="GO" id="GO:0004674">
    <property type="term" value="F:protein serine/threonine kinase activity"/>
    <property type="evidence" value="ECO:0007669"/>
    <property type="project" value="UniProtKB-KW"/>
</dbReference>
<evidence type="ECO:0000256" key="10">
    <source>
        <dbReference type="ARBA" id="ARBA00022741"/>
    </source>
</evidence>
<feature type="region of interest" description="Disordered" evidence="20">
    <location>
        <begin position="1007"/>
        <end position="1046"/>
    </location>
</feature>
<dbReference type="FunFam" id="1.10.510.10:FF:000044">
    <property type="entry name" value="Putative LRR receptor-like serine/threonine-protein kinase"/>
    <property type="match status" value="1"/>
</dbReference>
<proteinExistence type="predicted"/>
<dbReference type="InterPro" id="IPR017441">
    <property type="entry name" value="Protein_kinase_ATP_BS"/>
</dbReference>
<dbReference type="Pfam" id="PF11721">
    <property type="entry name" value="Malectin"/>
    <property type="match status" value="1"/>
</dbReference>
<evidence type="ECO:0000256" key="18">
    <source>
        <dbReference type="ARBA" id="ARBA00048679"/>
    </source>
</evidence>
<dbReference type="InterPro" id="IPR051824">
    <property type="entry name" value="LRR_Rcpt-Like_S/T_Kinase"/>
</dbReference>
<evidence type="ECO:0000256" key="17">
    <source>
        <dbReference type="ARBA" id="ARBA00047899"/>
    </source>
</evidence>
<evidence type="ECO:0000256" key="4">
    <source>
        <dbReference type="ARBA" id="ARBA00022553"/>
    </source>
</evidence>
<dbReference type="Pfam" id="PF23598">
    <property type="entry name" value="LRR_14"/>
    <property type="match status" value="1"/>
</dbReference>
<dbReference type="Gramene" id="rna49191">
    <property type="protein sequence ID" value="RHN42708.1"/>
    <property type="gene ID" value="gene49191"/>
</dbReference>
<evidence type="ECO:0000256" key="2">
    <source>
        <dbReference type="ARBA" id="ARBA00012513"/>
    </source>
</evidence>
<evidence type="ECO:0000256" key="7">
    <source>
        <dbReference type="ARBA" id="ARBA00022692"/>
    </source>
</evidence>
<evidence type="ECO:0000313" key="23">
    <source>
        <dbReference type="EMBL" id="RHN42708.1"/>
    </source>
</evidence>
<dbReference type="PANTHER" id="PTHR48006">
    <property type="entry name" value="LEUCINE-RICH REPEAT-CONTAINING PROTEIN DDB_G0281931-RELATED"/>
    <property type="match status" value="1"/>
</dbReference>
<dbReference type="SUPFAM" id="SSF56112">
    <property type="entry name" value="Protein kinase-like (PK-like)"/>
    <property type="match status" value="1"/>
</dbReference>
<keyword evidence="13 21" id="KW-1133">Transmembrane helix</keyword>
<feature type="compositionally biased region" description="Polar residues" evidence="20">
    <location>
        <begin position="1014"/>
        <end position="1036"/>
    </location>
</feature>
<feature type="binding site" evidence="19">
    <location>
        <position position="738"/>
    </location>
    <ligand>
        <name>ATP</name>
        <dbReference type="ChEBI" id="CHEBI:30616"/>
    </ligand>
</feature>
<comment type="catalytic activity">
    <reaction evidence="18">
        <text>L-seryl-[protein] + ATP = O-phospho-L-seryl-[protein] + ADP + H(+)</text>
        <dbReference type="Rhea" id="RHEA:17989"/>
        <dbReference type="Rhea" id="RHEA-COMP:9863"/>
        <dbReference type="Rhea" id="RHEA-COMP:11604"/>
        <dbReference type="ChEBI" id="CHEBI:15378"/>
        <dbReference type="ChEBI" id="CHEBI:29999"/>
        <dbReference type="ChEBI" id="CHEBI:30616"/>
        <dbReference type="ChEBI" id="CHEBI:83421"/>
        <dbReference type="ChEBI" id="CHEBI:456216"/>
        <dbReference type="EC" id="2.7.11.1"/>
    </reaction>
</comment>
<evidence type="ECO:0000256" key="15">
    <source>
        <dbReference type="ARBA" id="ARBA00023170"/>
    </source>
</evidence>
<evidence type="ECO:0000256" key="20">
    <source>
        <dbReference type="SAM" id="MobiDB-lite"/>
    </source>
</evidence>
<dbReference type="PANTHER" id="PTHR48006:SF72">
    <property type="entry name" value="LRR RECEPTOR-LIKE SERINE_THREONINE-PROTEIN KINASE RFK1-RELATED"/>
    <property type="match status" value="1"/>
</dbReference>
<keyword evidence="11" id="KW-0418">Kinase</keyword>
<evidence type="ECO:0000256" key="12">
    <source>
        <dbReference type="ARBA" id="ARBA00022840"/>
    </source>
</evidence>
<evidence type="ECO:0000256" key="9">
    <source>
        <dbReference type="ARBA" id="ARBA00022737"/>
    </source>
</evidence>
<comment type="catalytic activity">
    <reaction evidence="17">
        <text>L-threonyl-[protein] + ATP = O-phospho-L-threonyl-[protein] + ADP + H(+)</text>
        <dbReference type="Rhea" id="RHEA:46608"/>
        <dbReference type="Rhea" id="RHEA-COMP:11060"/>
        <dbReference type="Rhea" id="RHEA-COMP:11605"/>
        <dbReference type="ChEBI" id="CHEBI:15378"/>
        <dbReference type="ChEBI" id="CHEBI:30013"/>
        <dbReference type="ChEBI" id="CHEBI:30616"/>
        <dbReference type="ChEBI" id="CHEBI:61977"/>
        <dbReference type="ChEBI" id="CHEBI:456216"/>
        <dbReference type="EC" id="2.7.11.1"/>
    </reaction>
</comment>
<dbReference type="GO" id="GO:0005524">
    <property type="term" value="F:ATP binding"/>
    <property type="evidence" value="ECO:0007669"/>
    <property type="project" value="UniProtKB-UniRule"/>
</dbReference>
<evidence type="ECO:0000256" key="13">
    <source>
        <dbReference type="ARBA" id="ARBA00022989"/>
    </source>
</evidence>
<evidence type="ECO:0000259" key="22">
    <source>
        <dbReference type="PROSITE" id="PS50011"/>
    </source>
</evidence>
<dbReference type="PROSITE" id="PS00107">
    <property type="entry name" value="PROTEIN_KINASE_ATP"/>
    <property type="match status" value="1"/>
</dbReference>
<dbReference type="SUPFAM" id="SSF52058">
    <property type="entry name" value="L domain-like"/>
    <property type="match status" value="1"/>
</dbReference>
<feature type="transmembrane region" description="Helical" evidence="21">
    <location>
        <begin position="651"/>
        <end position="673"/>
    </location>
</feature>